<keyword evidence="1" id="KW-1133">Transmembrane helix</keyword>
<dbReference type="InterPro" id="IPR053729">
    <property type="entry name" value="MAD2L1BP_domain_sf"/>
</dbReference>
<protein>
    <submittedName>
        <fullName evidence="2">Uncharacterized protein</fullName>
    </submittedName>
</protein>
<dbReference type="OrthoDB" id="6334764at2759"/>
<feature type="transmembrane region" description="Helical" evidence="1">
    <location>
        <begin position="12"/>
        <end position="34"/>
    </location>
</feature>
<keyword evidence="1" id="KW-0472">Membrane</keyword>
<dbReference type="PANTHER" id="PTHR15681:SF1">
    <property type="entry name" value="MAD2L1-BINDING PROTEIN"/>
    <property type="match status" value="1"/>
</dbReference>
<reference evidence="2" key="1">
    <citation type="submission" date="2022-01" db="EMBL/GenBank/DDBJ databases">
        <authorList>
            <person name="King R."/>
        </authorList>
    </citation>
    <scope>NUCLEOTIDE SEQUENCE</scope>
</reference>
<dbReference type="Gene3D" id="3.30.900.20">
    <property type="match status" value="1"/>
</dbReference>
<accession>A0A9N9S8B4</accession>
<dbReference type="AlphaFoldDB" id="A0A9N9S8B4"/>
<dbReference type="PANTHER" id="PTHR15681">
    <property type="entry name" value="MAD2L1-BINDING PROTEIN"/>
    <property type="match status" value="1"/>
</dbReference>
<organism evidence="2 3">
    <name type="scientific">Chironomus riparius</name>
    <dbReference type="NCBI Taxonomy" id="315576"/>
    <lineage>
        <taxon>Eukaryota</taxon>
        <taxon>Metazoa</taxon>
        <taxon>Ecdysozoa</taxon>
        <taxon>Arthropoda</taxon>
        <taxon>Hexapoda</taxon>
        <taxon>Insecta</taxon>
        <taxon>Pterygota</taxon>
        <taxon>Neoptera</taxon>
        <taxon>Endopterygota</taxon>
        <taxon>Diptera</taxon>
        <taxon>Nematocera</taxon>
        <taxon>Chironomoidea</taxon>
        <taxon>Chironomidae</taxon>
        <taxon>Chironominae</taxon>
        <taxon>Chironomus</taxon>
    </lineage>
</organism>
<evidence type="ECO:0000313" key="2">
    <source>
        <dbReference type="EMBL" id="CAG9811243.1"/>
    </source>
</evidence>
<evidence type="ECO:0000313" key="3">
    <source>
        <dbReference type="Proteomes" id="UP001153620"/>
    </source>
</evidence>
<name>A0A9N9S8B4_9DIPT</name>
<proteinExistence type="predicted"/>
<dbReference type="EMBL" id="OU895880">
    <property type="protein sequence ID" value="CAG9811243.1"/>
    <property type="molecule type" value="Genomic_DNA"/>
</dbReference>
<evidence type="ECO:0000256" key="1">
    <source>
        <dbReference type="SAM" id="Phobius"/>
    </source>
</evidence>
<reference evidence="2" key="2">
    <citation type="submission" date="2022-10" db="EMBL/GenBank/DDBJ databases">
        <authorList>
            <consortium name="ENA_rothamsted_submissions"/>
            <consortium name="culmorum"/>
            <person name="King R."/>
        </authorList>
    </citation>
    <scope>NUCLEOTIDE SEQUENCE</scope>
</reference>
<dbReference type="InterPro" id="IPR009511">
    <property type="entry name" value="MAD1/Cdc20-bound-Mad2-bd"/>
</dbReference>
<dbReference type="GO" id="GO:0007096">
    <property type="term" value="P:regulation of exit from mitosis"/>
    <property type="evidence" value="ECO:0007669"/>
    <property type="project" value="InterPro"/>
</dbReference>
<keyword evidence="3" id="KW-1185">Reference proteome</keyword>
<gene>
    <name evidence="2" type="ORF">CHIRRI_LOCUS14052</name>
</gene>
<dbReference type="Proteomes" id="UP001153620">
    <property type="component" value="Chromosome 4"/>
</dbReference>
<keyword evidence="1" id="KW-0812">Transmembrane</keyword>
<sequence>MNENYKNISINLNFKPSSAFLIGLMVNFIDFLLWNRTQIPFTVDMLEKFLQKKNLDDIKCFKKLKAVKIAKDAYERICGVKELTKLEFTTSKSFIILFGSSIQTAKEAYKIIFPSTNSNVTPTFINETSNIKKVFLQLLQSDDLKDALESPLTVTNTFVLYERRCRNDEKISTNLFEVRNFKLNKSCKKFLINFTDSSNFEVFQEDFEELKISEHEVVVEKVEEIWFQSKIFVKGFSDLTTDNKSIWG</sequence>
<dbReference type="GO" id="GO:0005634">
    <property type="term" value="C:nucleus"/>
    <property type="evidence" value="ECO:0007669"/>
    <property type="project" value="InterPro"/>
</dbReference>